<feature type="compositionally biased region" description="Polar residues" evidence="7">
    <location>
        <begin position="348"/>
        <end position="359"/>
    </location>
</feature>
<dbReference type="GO" id="GO:0005525">
    <property type="term" value="F:GTP binding"/>
    <property type="evidence" value="ECO:0007669"/>
    <property type="project" value="UniProtKB-UniRule"/>
</dbReference>
<dbReference type="InterPro" id="IPR018316">
    <property type="entry name" value="Tubulin/FtsZ_2-layer-sand-dom"/>
</dbReference>
<name>A0A1M5R7K2_9GAMM</name>
<evidence type="ECO:0000259" key="9">
    <source>
        <dbReference type="SMART" id="SM00865"/>
    </source>
</evidence>
<keyword evidence="2 4" id="KW-0547">Nucleotide-binding</keyword>
<dbReference type="PANTHER" id="PTHR30314">
    <property type="entry name" value="CELL DIVISION PROTEIN FTSZ-RELATED"/>
    <property type="match status" value="1"/>
</dbReference>
<dbReference type="InterPro" id="IPR020805">
    <property type="entry name" value="Cell_div_FtsZ_CS"/>
</dbReference>
<dbReference type="GO" id="GO:0051258">
    <property type="term" value="P:protein polymerization"/>
    <property type="evidence" value="ECO:0007669"/>
    <property type="project" value="UniProtKB-UniRule"/>
</dbReference>
<keyword evidence="3 4" id="KW-0342">GTP-binding</keyword>
<reference evidence="10 11" key="1">
    <citation type="submission" date="2016-11" db="EMBL/GenBank/DDBJ databases">
        <authorList>
            <person name="Jaros S."/>
            <person name="Januszkiewicz K."/>
            <person name="Wedrychowicz H."/>
        </authorList>
    </citation>
    <scope>NUCLEOTIDE SEQUENCE [LARGE SCALE GENOMIC DNA]</scope>
    <source>
        <strain evidence="10 11">CGMCC 1.7049</strain>
    </source>
</reference>
<evidence type="ECO:0000256" key="7">
    <source>
        <dbReference type="SAM" id="MobiDB-lite"/>
    </source>
</evidence>
<dbReference type="STRING" id="490188.SAMN04488068_2949"/>
<dbReference type="NCBIfam" id="TIGR00065">
    <property type="entry name" value="ftsZ"/>
    <property type="match status" value="1"/>
</dbReference>
<evidence type="ECO:0000313" key="10">
    <source>
        <dbReference type="EMBL" id="SHH22345.1"/>
    </source>
</evidence>
<dbReference type="PROSITE" id="PS01135">
    <property type="entry name" value="FTSZ_2"/>
    <property type="match status" value="1"/>
</dbReference>
<dbReference type="SUPFAM" id="SSF55307">
    <property type="entry name" value="Tubulin C-terminal domain-like"/>
    <property type="match status" value="1"/>
</dbReference>
<dbReference type="GO" id="GO:0043093">
    <property type="term" value="P:FtsZ-dependent cytokinesis"/>
    <property type="evidence" value="ECO:0007669"/>
    <property type="project" value="UniProtKB-UniRule"/>
</dbReference>
<sequence length="407" mass="42758">MAGRMNELYEIVDGQPMDAVIRVIGVGGGGCNSVNEMVAAKIDGIELFAANTDRKHLEKCKTTNIVQLGASLTRGLGAGSNPEKGRAAALESKDLIRELLEGTDLLFLTAGMGGGTGTGAAPVIAEIAKEMGILTVAVVTKPYSFESGKRMEVARRGIEELQKHVDSLIVIPNEKLQLVLPEDMTVTECHKKADEVLMNAVQGISGLITNPGEINVDFADVQTVMSNRGMAMMGLGTASGEGRAERAVEAALSCPLLDDIELNGARGILVTLTHGGSLTRKELQLVNERVSTIGSDDADMKFGVSIDPAMGDELRVTVVATGLTMRPAAALQPAVHASPKVAPFVRPDTSSVPTLTGVPQRSRAEPTMGGIGGSAAAAAKPMPSYLQSLDYNEDLLDIPTFLRQQAD</sequence>
<comment type="subunit">
    <text evidence="4">Homodimer. Polymerizes to form a dynamic ring structure in a strictly GTP-dependent manner. Interacts directly with several other division proteins.</text>
</comment>
<comment type="function">
    <text evidence="4 6">Essential cell division protein that forms a contractile ring structure (Z ring) at the future cell division site. The regulation of the ring assembly controls the timing and the location of cell division. One of the functions of the FtsZ ring is to recruit other cell division proteins to the septum to produce a new cell wall between the dividing cells. Binds GTP and shows GTPase activity.</text>
</comment>
<evidence type="ECO:0000259" key="8">
    <source>
        <dbReference type="SMART" id="SM00864"/>
    </source>
</evidence>
<dbReference type="CDD" id="cd02201">
    <property type="entry name" value="FtsZ_type1"/>
    <property type="match status" value="1"/>
</dbReference>
<dbReference type="FunFam" id="3.40.50.1440:FF:000001">
    <property type="entry name" value="Cell division protein FtsZ"/>
    <property type="match status" value="1"/>
</dbReference>
<keyword evidence="4 6" id="KW-0717">Septation</keyword>
<dbReference type="PANTHER" id="PTHR30314:SF3">
    <property type="entry name" value="MITOCHONDRIAL DIVISION PROTEIN FSZA"/>
    <property type="match status" value="1"/>
</dbReference>
<evidence type="ECO:0000313" key="11">
    <source>
        <dbReference type="Proteomes" id="UP000199758"/>
    </source>
</evidence>
<gene>
    <name evidence="4" type="primary">ftsZ</name>
    <name evidence="10" type="ORF">SAMN04488068_2949</name>
</gene>
<comment type="similarity">
    <text evidence="1 4 6">Belongs to the FtsZ family.</text>
</comment>
<organism evidence="10 11">
    <name type="scientific">Hydrocarboniphaga daqingensis</name>
    <dbReference type="NCBI Taxonomy" id="490188"/>
    <lineage>
        <taxon>Bacteria</taxon>
        <taxon>Pseudomonadati</taxon>
        <taxon>Pseudomonadota</taxon>
        <taxon>Gammaproteobacteria</taxon>
        <taxon>Nevskiales</taxon>
        <taxon>Nevskiaceae</taxon>
        <taxon>Hydrocarboniphaga</taxon>
    </lineage>
</organism>
<dbReference type="Pfam" id="PF12327">
    <property type="entry name" value="FtsZ_C"/>
    <property type="match status" value="1"/>
</dbReference>
<keyword evidence="11" id="KW-1185">Reference proteome</keyword>
<dbReference type="SMART" id="SM00864">
    <property type="entry name" value="Tubulin"/>
    <property type="match status" value="1"/>
</dbReference>
<evidence type="ECO:0000256" key="4">
    <source>
        <dbReference type="HAMAP-Rule" id="MF_00909"/>
    </source>
</evidence>
<dbReference type="EMBL" id="FQWZ01000007">
    <property type="protein sequence ID" value="SHH22345.1"/>
    <property type="molecule type" value="Genomic_DNA"/>
</dbReference>
<dbReference type="InterPro" id="IPR045061">
    <property type="entry name" value="FtsZ/CetZ"/>
</dbReference>
<feature type="domain" description="Tubulin/FtsZ 2-layer sandwich" evidence="9">
    <location>
        <begin position="214"/>
        <end position="332"/>
    </location>
</feature>
<feature type="binding site" evidence="4">
    <location>
        <begin position="115"/>
        <end position="117"/>
    </location>
    <ligand>
        <name>GTP</name>
        <dbReference type="ChEBI" id="CHEBI:37565"/>
    </ligand>
</feature>
<dbReference type="OrthoDB" id="9813375at2"/>
<keyword evidence="4 6" id="KW-0131">Cell cycle</keyword>
<dbReference type="GO" id="GO:0003924">
    <property type="term" value="F:GTPase activity"/>
    <property type="evidence" value="ECO:0007669"/>
    <property type="project" value="UniProtKB-UniRule"/>
</dbReference>
<accession>A0A1M5R7K2</accession>
<comment type="subcellular location">
    <subcellularLocation>
        <location evidence="4">Cytoplasm</location>
    </subcellularLocation>
    <text evidence="4">Assembles at midcell at the inner surface of the cytoplasmic membrane.</text>
</comment>
<keyword evidence="4 6" id="KW-0132">Cell division</keyword>
<dbReference type="PRINTS" id="PR00423">
    <property type="entry name" value="CELLDVISFTSZ"/>
</dbReference>
<evidence type="ECO:0000256" key="5">
    <source>
        <dbReference type="NCBIfam" id="TIGR00065"/>
    </source>
</evidence>
<dbReference type="SUPFAM" id="SSF52490">
    <property type="entry name" value="Tubulin nucleotide-binding domain-like"/>
    <property type="match status" value="1"/>
</dbReference>
<feature type="binding site" evidence="4">
    <location>
        <begin position="28"/>
        <end position="32"/>
    </location>
    <ligand>
        <name>GTP</name>
        <dbReference type="ChEBI" id="CHEBI:37565"/>
    </ligand>
</feature>
<dbReference type="HAMAP" id="MF_00909">
    <property type="entry name" value="FtsZ"/>
    <property type="match status" value="1"/>
</dbReference>
<dbReference type="GO" id="GO:0000917">
    <property type="term" value="P:division septum assembly"/>
    <property type="evidence" value="ECO:0007669"/>
    <property type="project" value="UniProtKB-KW"/>
</dbReference>
<evidence type="ECO:0000256" key="2">
    <source>
        <dbReference type="ARBA" id="ARBA00022741"/>
    </source>
</evidence>
<feature type="domain" description="Tubulin/FtsZ GTPase" evidence="8">
    <location>
        <begin position="20"/>
        <end position="212"/>
    </location>
</feature>
<dbReference type="SMART" id="SM00865">
    <property type="entry name" value="Tubulin_C"/>
    <property type="match status" value="1"/>
</dbReference>
<keyword evidence="4" id="KW-0963">Cytoplasm</keyword>
<evidence type="ECO:0000256" key="1">
    <source>
        <dbReference type="ARBA" id="ARBA00009690"/>
    </source>
</evidence>
<evidence type="ECO:0000256" key="6">
    <source>
        <dbReference type="RuleBase" id="RU000631"/>
    </source>
</evidence>
<dbReference type="InterPro" id="IPR036525">
    <property type="entry name" value="Tubulin/FtsZ_GTPase_sf"/>
</dbReference>
<feature type="binding site" evidence="4">
    <location>
        <position position="194"/>
    </location>
    <ligand>
        <name>GTP</name>
        <dbReference type="ChEBI" id="CHEBI:37565"/>
    </ligand>
</feature>
<dbReference type="InterPro" id="IPR024757">
    <property type="entry name" value="FtsZ_C"/>
</dbReference>
<dbReference type="InterPro" id="IPR000158">
    <property type="entry name" value="Cell_div_FtsZ"/>
</dbReference>
<dbReference type="InterPro" id="IPR003008">
    <property type="entry name" value="Tubulin_FtsZ_GTPase"/>
</dbReference>
<dbReference type="GO" id="GO:0032153">
    <property type="term" value="C:cell division site"/>
    <property type="evidence" value="ECO:0007669"/>
    <property type="project" value="UniProtKB-UniRule"/>
</dbReference>
<protein>
    <recommendedName>
        <fullName evidence="4 5">Cell division protein FtsZ</fullName>
    </recommendedName>
</protein>
<feature type="binding site" evidence="4">
    <location>
        <position position="146"/>
    </location>
    <ligand>
        <name>GTP</name>
        <dbReference type="ChEBI" id="CHEBI:37565"/>
    </ligand>
</feature>
<dbReference type="GO" id="GO:0005737">
    <property type="term" value="C:cytoplasm"/>
    <property type="evidence" value="ECO:0007669"/>
    <property type="project" value="UniProtKB-SubCell"/>
</dbReference>
<dbReference type="InterPro" id="IPR008280">
    <property type="entry name" value="Tub_FtsZ_C"/>
</dbReference>
<dbReference type="Gene3D" id="3.40.50.1440">
    <property type="entry name" value="Tubulin/FtsZ, GTPase domain"/>
    <property type="match status" value="1"/>
</dbReference>
<proteinExistence type="inferred from homology"/>
<dbReference type="AlphaFoldDB" id="A0A1M5R7K2"/>
<dbReference type="RefSeq" id="WP_084083463.1">
    <property type="nucleotide sequence ID" value="NZ_FQWZ01000007.1"/>
</dbReference>
<feature type="binding site" evidence="4">
    <location>
        <position position="150"/>
    </location>
    <ligand>
        <name>GTP</name>
        <dbReference type="ChEBI" id="CHEBI:37565"/>
    </ligand>
</feature>
<feature type="region of interest" description="Disordered" evidence="7">
    <location>
        <begin position="345"/>
        <end position="376"/>
    </location>
</feature>
<evidence type="ECO:0000256" key="3">
    <source>
        <dbReference type="ARBA" id="ARBA00023134"/>
    </source>
</evidence>
<dbReference type="Pfam" id="PF00091">
    <property type="entry name" value="Tubulin"/>
    <property type="match status" value="1"/>
</dbReference>
<dbReference type="Proteomes" id="UP000199758">
    <property type="component" value="Unassembled WGS sequence"/>
</dbReference>